<sequence length="80" mass="9478">MFLIQTRKEKNFIDIEDIIDSHGNAKDWSNYQHQFKDIEKAKKECELMISTGQYKARKIRIVEVVCTFDSEIKVSSHSKR</sequence>
<comment type="caution">
    <text evidence="1">The sequence shown here is derived from an EMBL/GenBank/DDBJ whole genome shotgun (WGS) entry which is preliminary data.</text>
</comment>
<protein>
    <submittedName>
        <fullName evidence="1">Uncharacterized protein</fullName>
    </submittedName>
</protein>
<dbReference type="EMBL" id="JAQKAB010000001">
    <property type="protein sequence ID" value="MDA7025040.1"/>
    <property type="molecule type" value="Genomic_DNA"/>
</dbReference>
<organism evidence="1 2">
    <name type="scientific">Bacillus changyiensis</name>
    <dbReference type="NCBI Taxonomy" id="3004103"/>
    <lineage>
        <taxon>Bacteria</taxon>
        <taxon>Bacillati</taxon>
        <taxon>Bacillota</taxon>
        <taxon>Bacilli</taxon>
        <taxon>Bacillales</taxon>
        <taxon>Bacillaceae</taxon>
        <taxon>Bacillus</taxon>
    </lineage>
</organism>
<keyword evidence="2" id="KW-1185">Reference proteome</keyword>
<reference evidence="1 2" key="1">
    <citation type="submission" date="2023-01" db="EMBL/GenBank/DDBJ databases">
        <title>Bacillus changyiensis sp. nov., isolated from a coastal deposit.</title>
        <authorList>
            <person name="Xiao G."/>
            <person name="Lai Q."/>
            <person name="Hu Z."/>
            <person name="Shao Z."/>
        </authorList>
    </citation>
    <scope>NUCLEOTIDE SEQUENCE [LARGE SCALE GENOMIC DNA]</scope>
    <source>
        <strain evidence="1 2">CLL-7-23</strain>
    </source>
</reference>
<dbReference type="Proteomes" id="UP001211894">
    <property type="component" value="Unassembled WGS sequence"/>
</dbReference>
<gene>
    <name evidence="1" type="ORF">PJ311_00260</name>
</gene>
<evidence type="ECO:0000313" key="2">
    <source>
        <dbReference type="Proteomes" id="UP001211894"/>
    </source>
</evidence>
<accession>A0ABT4WYC2</accession>
<proteinExistence type="predicted"/>
<dbReference type="RefSeq" id="WP_271338908.1">
    <property type="nucleotide sequence ID" value="NZ_JAQKAB010000001.1"/>
</dbReference>
<name>A0ABT4WYC2_9BACI</name>
<evidence type="ECO:0000313" key="1">
    <source>
        <dbReference type="EMBL" id="MDA7025040.1"/>
    </source>
</evidence>